<feature type="region of interest" description="Disordered" evidence="1">
    <location>
        <begin position="1"/>
        <end position="21"/>
    </location>
</feature>
<dbReference type="Pfam" id="PF07542">
    <property type="entry name" value="ATP12"/>
    <property type="match status" value="1"/>
</dbReference>
<dbReference type="PANTHER" id="PTHR21013">
    <property type="entry name" value="ATP SYNTHASE MITOCHONDRIAL F1 COMPLEX ASSEMBLY FACTOR 2/ATP12 PROTEIN, MITOCHONDRIAL PRECURSOR"/>
    <property type="match status" value="1"/>
</dbReference>
<dbReference type="RefSeq" id="WP_219202614.1">
    <property type="nucleotide sequence ID" value="NZ_JAHWQX010000003.1"/>
</dbReference>
<gene>
    <name evidence="2" type="ORF">KY465_14705</name>
</gene>
<dbReference type="EMBL" id="JAHWQX010000003">
    <property type="protein sequence ID" value="MBW3098531.1"/>
    <property type="molecule type" value="Genomic_DNA"/>
</dbReference>
<name>A0ABS6WRH2_9HYPH</name>
<dbReference type="Proteomes" id="UP001430804">
    <property type="component" value="Unassembled WGS sequence"/>
</dbReference>
<evidence type="ECO:0000313" key="2">
    <source>
        <dbReference type="EMBL" id="MBW3098531.1"/>
    </source>
</evidence>
<accession>A0ABS6WRH2</accession>
<keyword evidence="3" id="KW-1185">Reference proteome</keyword>
<proteinExistence type="predicted"/>
<comment type="caution">
    <text evidence="2">The sequence shown here is derived from an EMBL/GenBank/DDBJ whole genome shotgun (WGS) entry which is preliminary data.</text>
</comment>
<dbReference type="PANTHER" id="PTHR21013:SF10">
    <property type="entry name" value="ATP SYNTHASE MITOCHONDRIAL F1 COMPLEX ASSEMBLY FACTOR 2"/>
    <property type="match status" value="1"/>
</dbReference>
<evidence type="ECO:0000313" key="3">
    <source>
        <dbReference type="Proteomes" id="UP001430804"/>
    </source>
</evidence>
<protein>
    <submittedName>
        <fullName evidence="2">ATPase</fullName>
    </submittedName>
</protein>
<organism evidence="2 3">
    <name type="scientific">Pseudohoeflea coraliihabitans</name>
    <dbReference type="NCBI Taxonomy" id="2860393"/>
    <lineage>
        <taxon>Bacteria</taxon>
        <taxon>Pseudomonadati</taxon>
        <taxon>Pseudomonadota</taxon>
        <taxon>Alphaproteobacteria</taxon>
        <taxon>Hyphomicrobiales</taxon>
        <taxon>Rhizobiaceae</taxon>
        <taxon>Pseudohoeflea</taxon>
    </lineage>
</organism>
<reference evidence="2" key="1">
    <citation type="submission" date="2021-07" db="EMBL/GenBank/DDBJ databases">
        <title>Pseudohoeflea marina sp. nov. a polyhydroxyalcanoate-producing bacterium.</title>
        <authorList>
            <person name="Zheng W."/>
            <person name="Yu S."/>
            <person name="Huang Y."/>
        </authorList>
    </citation>
    <scope>NUCLEOTIDE SEQUENCE</scope>
    <source>
        <strain evidence="2">DP4N28-3</strain>
    </source>
</reference>
<sequence>MRDLLSDLENGAPPDHDPVGQTRAAMQKALPRRFYETVTIEALAEGFFIKLDGNILRTPARGAFQLPSRAVAEAVAAEWEAQTERIDPASMPLTRLLNTALDGVEHSKDAVRQEILAFAGTDLLCYRAASPQGLVDRQAEAWDPFLDWMRDTHHARFVLAEGVMHVDQPDESLSIVAGLLAAYNSALMLAALHVVTGITGSAILALALTQRVADADSVWAAAHVDEDWNIGLWGEDGEAAERRAARRQDFDAAALLIRAVTT</sequence>
<evidence type="ECO:0000256" key="1">
    <source>
        <dbReference type="SAM" id="MobiDB-lite"/>
    </source>
</evidence>
<dbReference type="InterPro" id="IPR011419">
    <property type="entry name" value="ATP12_ATP_synth-F1-assembly"/>
</dbReference>